<gene>
    <name evidence="2" type="ORF">A3H63_00430</name>
</gene>
<evidence type="ECO:0000313" key="3">
    <source>
        <dbReference type="Proteomes" id="UP000176284"/>
    </source>
</evidence>
<organism evidence="2 3">
    <name type="scientific">Candidatus Harrisonbacteria bacterium RIFCSPLOWO2_02_FULL_45_10c</name>
    <dbReference type="NCBI Taxonomy" id="1798410"/>
    <lineage>
        <taxon>Bacteria</taxon>
        <taxon>Candidatus Harrisoniibacteriota</taxon>
    </lineage>
</organism>
<comment type="caution">
    <text evidence="2">The sequence shown here is derived from an EMBL/GenBank/DDBJ whole genome shotgun (WGS) entry which is preliminary data.</text>
</comment>
<dbReference type="STRING" id="1798410.A3H63_00430"/>
<sequence length="168" mass="18862">MKNYFECKENGQIMVEALIAITIATVGLLGIFTLVSRSLSLNRVVADQYIASNLAAEGVELVKNLIDYNVRNGLPFNNGSCLSEGNHNIDYTDLIGSSCAYDNNRFLRFDGLTRFYGYDAGADTPYKRTIIISWPQPDEIMAQSVVAWTTRGGGEFEVKLEDHFFNWR</sequence>
<dbReference type="EMBL" id="MHJM01000015">
    <property type="protein sequence ID" value="OGY67865.1"/>
    <property type="molecule type" value="Genomic_DNA"/>
</dbReference>
<dbReference type="Proteomes" id="UP000176284">
    <property type="component" value="Unassembled WGS sequence"/>
</dbReference>
<keyword evidence="1" id="KW-1133">Transmembrane helix</keyword>
<keyword evidence="1" id="KW-0472">Membrane</keyword>
<evidence type="ECO:0000256" key="1">
    <source>
        <dbReference type="SAM" id="Phobius"/>
    </source>
</evidence>
<evidence type="ECO:0000313" key="2">
    <source>
        <dbReference type="EMBL" id="OGY67865.1"/>
    </source>
</evidence>
<dbReference type="AlphaFoldDB" id="A0A1G1ZTQ9"/>
<proteinExistence type="predicted"/>
<evidence type="ECO:0008006" key="4">
    <source>
        <dbReference type="Google" id="ProtNLM"/>
    </source>
</evidence>
<name>A0A1G1ZTQ9_9BACT</name>
<reference evidence="2 3" key="1">
    <citation type="journal article" date="2016" name="Nat. Commun.">
        <title>Thousands of microbial genomes shed light on interconnected biogeochemical processes in an aquifer system.</title>
        <authorList>
            <person name="Anantharaman K."/>
            <person name="Brown C.T."/>
            <person name="Hug L.A."/>
            <person name="Sharon I."/>
            <person name="Castelle C.J."/>
            <person name="Probst A.J."/>
            <person name="Thomas B.C."/>
            <person name="Singh A."/>
            <person name="Wilkins M.J."/>
            <person name="Karaoz U."/>
            <person name="Brodie E.L."/>
            <person name="Williams K.H."/>
            <person name="Hubbard S.S."/>
            <person name="Banfield J.F."/>
        </authorList>
    </citation>
    <scope>NUCLEOTIDE SEQUENCE [LARGE SCALE GENOMIC DNA]</scope>
</reference>
<protein>
    <recommendedName>
        <fullName evidence="4">Type II secretion system protein</fullName>
    </recommendedName>
</protein>
<keyword evidence="1" id="KW-0812">Transmembrane</keyword>
<accession>A0A1G1ZTQ9</accession>
<feature type="transmembrane region" description="Helical" evidence="1">
    <location>
        <begin position="12"/>
        <end position="35"/>
    </location>
</feature>